<dbReference type="NCBIfam" id="TIGR00229">
    <property type="entry name" value="sensory_box"/>
    <property type="match status" value="2"/>
</dbReference>
<dbReference type="PANTHER" id="PTHR43304">
    <property type="entry name" value="PHYTOCHROME-LIKE PROTEIN CPH1"/>
    <property type="match status" value="1"/>
</dbReference>
<keyword evidence="6" id="KW-0902">Two-component regulatory system</keyword>
<reference evidence="11" key="1">
    <citation type="submission" date="2019-08" db="EMBL/GenBank/DDBJ databases">
        <title>Carotenoids and Carotenoid Binding Proteins in the Halophilic Cyanobacterium Euhalothece sp. ZM00.</title>
        <authorList>
            <person name="Cho S.M."/>
            <person name="Song J.Y."/>
            <person name="Park Y.-I."/>
        </authorList>
    </citation>
    <scope>NUCLEOTIDE SEQUENCE [LARGE SCALE GENOMIC DNA]</scope>
    <source>
        <strain evidence="11">Z-M001</strain>
    </source>
</reference>
<dbReference type="InterPro" id="IPR001610">
    <property type="entry name" value="PAC"/>
</dbReference>
<dbReference type="Pfam" id="PF00512">
    <property type="entry name" value="HisKA"/>
    <property type="match status" value="1"/>
</dbReference>
<dbReference type="PROSITE" id="PS50113">
    <property type="entry name" value="PAC"/>
    <property type="match status" value="1"/>
</dbReference>
<feature type="domain" description="PAS" evidence="9">
    <location>
        <begin position="39"/>
        <end position="110"/>
    </location>
</feature>
<dbReference type="SUPFAM" id="SSF55874">
    <property type="entry name" value="ATPase domain of HSP90 chaperone/DNA topoisomerase II/histidine kinase"/>
    <property type="match status" value="1"/>
</dbReference>
<dbReference type="Gene3D" id="3.30.565.10">
    <property type="entry name" value="Histidine kinase-like ATPase, C-terminal domain"/>
    <property type="match status" value="1"/>
</dbReference>
<dbReference type="Pfam" id="PF13426">
    <property type="entry name" value="PAS_9"/>
    <property type="match status" value="1"/>
</dbReference>
<dbReference type="CDD" id="cd00082">
    <property type="entry name" value="HisKA"/>
    <property type="match status" value="1"/>
</dbReference>
<dbReference type="InterPro" id="IPR004358">
    <property type="entry name" value="Sig_transdc_His_kin-like_C"/>
</dbReference>
<dbReference type="InterPro" id="IPR052162">
    <property type="entry name" value="Sensor_kinase/Photoreceptor"/>
</dbReference>
<evidence type="ECO:0000256" key="1">
    <source>
        <dbReference type="ARBA" id="ARBA00000085"/>
    </source>
</evidence>
<keyword evidence="4" id="KW-0808">Transferase</keyword>
<feature type="domain" description="Histidine kinase" evidence="8">
    <location>
        <begin position="296"/>
        <end position="504"/>
    </location>
</feature>
<dbReference type="InterPro" id="IPR035965">
    <property type="entry name" value="PAS-like_dom_sf"/>
</dbReference>
<dbReference type="CDD" id="cd00130">
    <property type="entry name" value="PAS"/>
    <property type="match status" value="2"/>
</dbReference>
<evidence type="ECO:0000256" key="7">
    <source>
        <dbReference type="SAM" id="Coils"/>
    </source>
</evidence>
<accession>A0A5B8NIT6</accession>
<sequence>MSDHDPSQTDAMSQLQAIREQLQLESQNRQEAEKALRISEERLRKIFEHSNDAIFVIDPKRDRVLEANPKAAEMLGYSRDELINSVQVSSIHPEEMEQVRAFGDKVLKQGYGWTNELTCLTKSGYNIPSEISASVILFEGQNCIISLVRDVTERKLAEDKLRRSEARFRTFVENAAEMFFLIDPEGKIEDVNQCTCNTLGYSREELLELSVTDINAELTPQQLWDLKENLTSEQPITIESWHRRKDGTVFPVEVNISRFGSEDYPREIALARDITERKQAQAATARLAEVGELAAMIVHEVRSPLTTVLMGLESCQSLELSERHQMRLNLALEEGERLNKLLNEILQYAREQKLELVDIDLVTFISELKSSIEESPAAKGKFIAIQSSVAEASIRGDRDKLKQVFINLVRNALEAIPEGETVTWGIEVANFPQHIRITIHNGGDPIPEETLHKLGSPFFTTKSEGNGLGVALAKRIVEAHQGELAIYSSAEAGTTAEVVLPQAI</sequence>
<evidence type="ECO:0000256" key="2">
    <source>
        <dbReference type="ARBA" id="ARBA00012438"/>
    </source>
</evidence>
<feature type="domain" description="PAC" evidence="10">
    <location>
        <begin position="236"/>
        <end position="286"/>
    </location>
</feature>
<dbReference type="InterPro" id="IPR036097">
    <property type="entry name" value="HisK_dim/P_sf"/>
</dbReference>
<dbReference type="Proteomes" id="UP000318453">
    <property type="component" value="Chromosome"/>
</dbReference>
<comment type="catalytic activity">
    <reaction evidence="1">
        <text>ATP + protein L-histidine = ADP + protein N-phospho-L-histidine.</text>
        <dbReference type="EC" id="2.7.13.3"/>
    </reaction>
</comment>
<dbReference type="InterPro" id="IPR005467">
    <property type="entry name" value="His_kinase_dom"/>
</dbReference>
<proteinExistence type="predicted"/>
<dbReference type="InterPro" id="IPR013767">
    <property type="entry name" value="PAS_fold"/>
</dbReference>
<dbReference type="Gene3D" id="3.30.450.20">
    <property type="entry name" value="PAS domain"/>
    <property type="match status" value="2"/>
</dbReference>
<dbReference type="EC" id="2.7.13.3" evidence="2"/>
<evidence type="ECO:0000256" key="6">
    <source>
        <dbReference type="ARBA" id="ARBA00023012"/>
    </source>
</evidence>
<dbReference type="InterPro" id="IPR003661">
    <property type="entry name" value="HisK_dim/P_dom"/>
</dbReference>
<protein>
    <recommendedName>
        <fullName evidence="2">histidine kinase</fullName>
        <ecNumber evidence="2">2.7.13.3</ecNumber>
    </recommendedName>
</protein>
<keyword evidence="3" id="KW-0597">Phosphoprotein</keyword>
<dbReference type="InterPro" id="IPR000014">
    <property type="entry name" value="PAS"/>
</dbReference>
<name>A0A5B8NIT6_9CHRO</name>
<dbReference type="PRINTS" id="PR00344">
    <property type="entry name" value="BCTRLSENSOR"/>
</dbReference>
<dbReference type="PROSITE" id="PS50112">
    <property type="entry name" value="PAS"/>
    <property type="match status" value="2"/>
</dbReference>
<dbReference type="InterPro" id="IPR000700">
    <property type="entry name" value="PAS-assoc_C"/>
</dbReference>
<dbReference type="GO" id="GO:0006355">
    <property type="term" value="P:regulation of DNA-templated transcription"/>
    <property type="evidence" value="ECO:0007669"/>
    <property type="project" value="InterPro"/>
</dbReference>
<dbReference type="SMART" id="SM00091">
    <property type="entry name" value="PAS"/>
    <property type="match status" value="2"/>
</dbReference>
<dbReference type="AlphaFoldDB" id="A0A5B8NIT6"/>
<dbReference type="OrthoDB" id="9788063at2"/>
<dbReference type="Pfam" id="PF00989">
    <property type="entry name" value="PAS"/>
    <property type="match status" value="1"/>
</dbReference>
<dbReference type="Pfam" id="PF02518">
    <property type="entry name" value="HATPase_c"/>
    <property type="match status" value="1"/>
</dbReference>
<keyword evidence="12" id="KW-1185">Reference proteome</keyword>
<keyword evidence="7" id="KW-0175">Coiled coil</keyword>
<evidence type="ECO:0000259" key="8">
    <source>
        <dbReference type="PROSITE" id="PS50109"/>
    </source>
</evidence>
<evidence type="ECO:0000256" key="3">
    <source>
        <dbReference type="ARBA" id="ARBA00022553"/>
    </source>
</evidence>
<dbReference type="EMBL" id="CP042326">
    <property type="protein sequence ID" value="QDZ38876.1"/>
    <property type="molecule type" value="Genomic_DNA"/>
</dbReference>
<evidence type="ECO:0000259" key="10">
    <source>
        <dbReference type="PROSITE" id="PS50113"/>
    </source>
</evidence>
<dbReference type="SMART" id="SM00387">
    <property type="entry name" value="HATPase_c"/>
    <property type="match status" value="1"/>
</dbReference>
<dbReference type="GO" id="GO:0000155">
    <property type="term" value="F:phosphorelay sensor kinase activity"/>
    <property type="evidence" value="ECO:0007669"/>
    <property type="project" value="InterPro"/>
</dbReference>
<keyword evidence="5" id="KW-0418">Kinase</keyword>
<dbReference type="InterPro" id="IPR036890">
    <property type="entry name" value="HATPase_C_sf"/>
</dbReference>
<evidence type="ECO:0000256" key="5">
    <source>
        <dbReference type="ARBA" id="ARBA00022777"/>
    </source>
</evidence>
<dbReference type="SMART" id="SM00086">
    <property type="entry name" value="PAC"/>
    <property type="match status" value="2"/>
</dbReference>
<dbReference type="PROSITE" id="PS50109">
    <property type="entry name" value="HIS_KIN"/>
    <property type="match status" value="1"/>
</dbReference>
<dbReference type="SUPFAM" id="SSF55785">
    <property type="entry name" value="PYP-like sensor domain (PAS domain)"/>
    <property type="match status" value="2"/>
</dbReference>
<evidence type="ECO:0000313" key="12">
    <source>
        <dbReference type="Proteomes" id="UP000318453"/>
    </source>
</evidence>
<evidence type="ECO:0000313" key="11">
    <source>
        <dbReference type="EMBL" id="QDZ38876.1"/>
    </source>
</evidence>
<dbReference type="KEGG" id="enn:FRE64_02325"/>
<dbReference type="SUPFAM" id="SSF47384">
    <property type="entry name" value="Homodimeric domain of signal transducing histidine kinase"/>
    <property type="match status" value="1"/>
</dbReference>
<organism evidence="11 12">
    <name type="scientific">Euhalothece natronophila Z-M001</name>
    <dbReference type="NCBI Taxonomy" id="522448"/>
    <lineage>
        <taxon>Bacteria</taxon>
        <taxon>Bacillati</taxon>
        <taxon>Cyanobacteriota</taxon>
        <taxon>Cyanophyceae</taxon>
        <taxon>Oscillatoriophycideae</taxon>
        <taxon>Chroococcales</taxon>
        <taxon>Halothecacae</taxon>
        <taxon>Halothece cluster</taxon>
        <taxon>Euhalothece</taxon>
    </lineage>
</organism>
<feature type="coiled-coil region" evidence="7">
    <location>
        <begin position="15"/>
        <end position="42"/>
    </location>
</feature>
<dbReference type="RefSeq" id="WP_146294487.1">
    <property type="nucleotide sequence ID" value="NZ_CP042326.1"/>
</dbReference>
<gene>
    <name evidence="11" type="ORF">FRE64_02325</name>
</gene>
<evidence type="ECO:0000259" key="9">
    <source>
        <dbReference type="PROSITE" id="PS50112"/>
    </source>
</evidence>
<dbReference type="Gene3D" id="1.10.287.130">
    <property type="match status" value="1"/>
</dbReference>
<dbReference type="SMART" id="SM00388">
    <property type="entry name" value="HisKA"/>
    <property type="match status" value="1"/>
</dbReference>
<dbReference type="PANTHER" id="PTHR43304:SF1">
    <property type="entry name" value="PAC DOMAIN-CONTAINING PROTEIN"/>
    <property type="match status" value="1"/>
</dbReference>
<dbReference type="InterPro" id="IPR003594">
    <property type="entry name" value="HATPase_dom"/>
</dbReference>
<evidence type="ECO:0000256" key="4">
    <source>
        <dbReference type="ARBA" id="ARBA00022679"/>
    </source>
</evidence>
<feature type="domain" description="PAS" evidence="9">
    <location>
        <begin position="164"/>
        <end position="207"/>
    </location>
</feature>